<sequence length="296" mass="33326">MKKVMFWNLRGIGTSKKRLRKLVRVHQPCVLFLAEPFGDDSQLSYWCDYFSFSACISNADKAGKLWCFWVAGIQVDVVGGSDQYLALMINSNILISTVYAKCWYLDRRVLWEDLLNVNAVQMPHVILGDFNILRNDSERRGGGPRLLMAMEEFSSIIDAGGLVEMPFIGNKFSWGNGQSGMARSWAHLDRAMCNLKFLEVFPMVHNQYLPRRSSDHSPMLLSLSAALSRVLSSPVVIHEDACVYFEEFLKATQSSSLPNLDDLILGEVSIGQTELPHLLKGIIRTDACGLPQIRKC</sequence>
<organism evidence="1 2">
    <name type="scientific">Juglans regia</name>
    <name type="common">English walnut</name>
    <dbReference type="NCBI Taxonomy" id="51240"/>
    <lineage>
        <taxon>Eukaryota</taxon>
        <taxon>Viridiplantae</taxon>
        <taxon>Streptophyta</taxon>
        <taxon>Embryophyta</taxon>
        <taxon>Tracheophyta</taxon>
        <taxon>Spermatophyta</taxon>
        <taxon>Magnoliopsida</taxon>
        <taxon>eudicotyledons</taxon>
        <taxon>Gunneridae</taxon>
        <taxon>Pentapetalae</taxon>
        <taxon>rosids</taxon>
        <taxon>fabids</taxon>
        <taxon>Fagales</taxon>
        <taxon>Juglandaceae</taxon>
        <taxon>Juglans</taxon>
    </lineage>
</organism>
<dbReference type="InterPro" id="IPR036691">
    <property type="entry name" value="Endo/exonu/phosph_ase_sf"/>
</dbReference>
<proteinExistence type="predicted"/>
<dbReference type="OrthoDB" id="1431999at2759"/>
<dbReference type="PANTHER" id="PTHR33710:SF13">
    <property type="entry name" value="ENDONUCLEASE_EXONUCLEASE_PHOSPHATASE FAMILY PROTEIN"/>
    <property type="match status" value="1"/>
</dbReference>
<dbReference type="GeneID" id="108990822"/>
<dbReference type="RefSeq" id="XP_018820463.1">
    <property type="nucleotide sequence ID" value="XM_018964918.1"/>
</dbReference>
<dbReference type="STRING" id="51240.A0A2I4EM41"/>
<evidence type="ECO:0000313" key="1">
    <source>
        <dbReference type="Proteomes" id="UP000235220"/>
    </source>
</evidence>
<keyword evidence="1" id="KW-1185">Reference proteome</keyword>
<dbReference type="InterPro" id="IPR005135">
    <property type="entry name" value="Endo/exonuclease/phosphatase"/>
</dbReference>
<dbReference type="SUPFAM" id="SSF56219">
    <property type="entry name" value="DNase I-like"/>
    <property type="match status" value="1"/>
</dbReference>
<dbReference type="PANTHER" id="PTHR33710">
    <property type="entry name" value="BNAC02G09200D PROTEIN"/>
    <property type="match status" value="1"/>
</dbReference>
<dbReference type="AlphaFoldDB" id="A0A2I4EM41"/>
<dbReference type="Gene3D" id="3.60.10.10">
    <property type="entry name" value="Endonuclease/exonuclease/phosphatase"/>
    <property type="match status" value="1"/>
</dbReference>
<accession>A0A2I4EM41</accession>
<gene>
    <name evidence="2" type="primary">LOC108990822</name>
</gene>
<dbReference type="Proteomes" id="UP000235220">
    <property type="component" value="Chromosome 7"/>
</dbReference>
<dbReference type="Pfam" id="PF03372">
    <property type="entry name" value="Exo_endo_phos"/>
    <property type="match status" value="1"/>
</dbReference>
<dbReference type="KEGG" id="jre:108990822"/>
<protein>
    <submittedName>
        <fullName evidence="2">Uncharacterized protein LOC108990822</fullName>
    </submittedName>
</protein>
<dbReference type="Gramene" id="Jr07_15420_p1">
    <property type="protein sequence ID" value="cds.Jr07_15420_p1"/>
    <property type="gene ID" value="Jr07_15420"/>
</dbReference>
<reference evidence="2" key="1">
    <citation type="submission" date="2025-08" db="UniProtKB">
        <authorList>
            <consortium name="RefSeq"/>
        </authorList>
    </citation>
    <scope>IDENTIFICATION</scope>
    <source>
        <tissue evidence="2">Leaves</tissue>
    </source>
</reference>
<name>A0A2I4EM41_JUGRE</name>
<evidence type="ECO:0000313" key="2">
    <source>
        <dbReference type="RefSeq" id="XP_018820463.1"/>
    </source>
</evidence>
<dbReference type="GO" id="GO:0003824">
    <property type="term" value="F:catalytic activity"/>
    <property type="evidence" value="ECO:0007669"/>
    <property type="project" value="InterPro"/>
</dbReference>